<dbReference type="InterPro" id="IPR043682">
    <property type="entry name" value="RqcH_bacterial"/>
</dbReference>
<dbReference type="GO" id="GO:1990112">
    <property type="term" value="C:RQC complex"/>
    <property type="evidence" value="ECO:0007669"/>
    <property type="project" value="TreeGrafter"/>
</dbReference>
<dbReference type="GO" id="GO:0043023">
    <property type="term" value="F:ribosomal large subunit binding"/>
    <property type="evidence" value="ECO:0007669"/>
    <property type="project" value="UniProtKB-UniRule"/>
</dbReference>
<dbReference type="PANTHER" id="PTHR15239:SF6">
    <property type="entry name" value="RIBOSOME QUALITY CONTROL COMPLEX SUBUNIT NEMF"/>
    <property type="match status" value="1"/>
</dbReference>
<keyword evidence="2 5" id="KW-0699">rRNA-binding</keyword>
<evidence type="ECO:0000256" key="1">
    <source>
        <dbReference type="ARBA" id="ARBA00022555"/>
    </source>
</evidence>
<gene>
    <name evidence="5" type="primary">rqcH</name>
    <name evidence="7" type="ORF">ENW00_08620</name>
</gene>
<comment type="subunit">
    <text evidence="5">Associates with stalled 50S ribosomal subunits. Binds to RqcP.</text>
</comment>
<dbReference type="Gene3D" id="2.30.310.10">
    <property type="entry name" value="ibrinogen binding protein from staphylococcus aureus domain"/>
    <property type="match status" value="1"/>
</dbReference>
<dbReference type="Pfam" id="PF05670">
    <property type="entry name" value="NFACT-R_1"/>
    <property type="match status" value="1"/>
</dbReference>
<dbReference type="InterPro" id="IPR051608">
    <property type="entry name" value="RQC_Subunit_NEMF"/>
</dbReference>
<comment type="function">
    <text evidence="5">Key component of the ribosome quality control system (RQC), a ribosome-associated complex that mediates the extraction of incompletely synthesized nascent chains from stalled ribosomes and their subsequent degradation. RqcH recruits Ala-charged tRNA, and with RqcP directs the elongation of stalled nascent chains on 50S ribosomal subunits, leading to non-templated C-terminal alanine extensions (Ala tail). The Ala tail promotes nascent chain degradation. May add between 1 and at least 8 Ala residues. Binds to stalled 50S ribosomal subunits.</text>
</comment>
<dbReference type="EMBL" id="DTIN01000039">
    <property type="protein sequence ID" value="HFX14187.1"/>
    <property type="molecule type" value="Genomic_DNA"/>
</dbReference>
<name>A0A7C3MKZ2_DICTH</name>
<dbReference type="GO" id="GO:0000049">
    <property type="term" value="F:tRNA binding"/>
    <property type="evidence" value="ECO:0007669"/>
    <property type="project" value="UniProtKB-UniRule"/>
</dbReference>
<dbReference type="HAMAP" id="MF_00844_B">
    <property type="entry name" value="RqcH_B"/>
    <property type="match status" value="1"/>
</dbReference>
<evidence type="ECO:0000313" key="7">
    <source>
        <dbReference type="EMBL" id="HFX14187.1"/>
    </source>
</evidence>
<evidence type="ECO:0000256" key="2">
    <source>
        <dbReference type="ARBA" id="ARBA00022730"/>
    </source>
</evidence>
<dbReference type="AlphaFoldDB" id="A0A7C3MKZ2"/>
<evidence type="ECO:0000256" key="4">
    <source>
        <dbReference type="ARBA" id="ARBA00022917"/>
    </source>
</evidence>
<evidence type="ECO:0000259" key="6">
    <source>
        <dbReference type="Pfam" id="PF05670"/>
    </source>
</evidence>
<feature type="coiled-coil region" evidence="5">
    <location>
        <begin position="297"/>
        <end position="331"/>
    </location>
</feature>
<feature type="domain" description="NFACT RNA-binding" evidence="6">
    <location>
        <begin position="458"/>
        <end position="552"/>
    </location>
</feature>
<dbReference type="GO" id="GO:0072344">
    <property type="term" value="P:rescue of stalled ribosome"/>
    <property type="evidence" value="ECO:0007669"/>
    <property type="project" value="UniProtKB-UniRule"/>
</dbReference>
<reference evidence="7" key="1">
    <citation type="journal article" date="2020" name="mSystems">
        <title>Genome- and Community-Level Interaction Insights into Carbon Utilization and Element Cycling Functions of Hydrothermarchaeota in Hydrothermal Sediment.</title>
        <authorList>
            <person name="Zhou Z."/>
            <person name="Liu Y."/>
            <person name="Xu W."/>
            <person name="Pan J."/>
            <person name="Luo Z.H."/>
            <person name="Li M."/>
        </authorList>
    </citation>
    <scope>NUCLEOTIDE SEQUENCE [LARGE SCALE GENOMIC DNA]</scope>
    <source>
        <strain evidence="7">SpSt-81</strain>
    </source>
</reference>
<evidence type="ECO:0000256" key="5">
    <source>
        <dbReference type="HAMAP-Rule" id="MF_00844"/>
    </source>
</evidence>
<keyword evidence="5" id="KW-0175">Coiled coil</keyword>
<protein>
    <recommendedName>
        <fullName evidence="5">Rqc2 homolog RqcH</fullName>
        <shortName evidence="5">RqcH</shortName>
    </recommendedName>
</protein>
<keyword evidence="3 5" id="KW-0694">RNA-binding</keyword>
<dbReference type="GO" id="GO:0019843">
    <property type="term" value="F:rRNA binding"/>
    <property type="evidence" value="ECO:0007669"/>
    <property type="project" value="UniProtKB-UniRule"/>
</dbReference>
<dbReference type="Pfam" id="PF05833">
    <property type="entry name" value="NFACT_N"/>
    <property type="match status" value="1"/>
</dbReference>
<comment type="caution">
    <text evidence="7">The sequence shown here is derived from an EMBL/GenBank/DDBJ whole genome shotgun (WGS) entry which is preliminary data.</text>
</comment>
<organism evidence="7">
    <name type="scientific">Dictyoglomus thermophilum</name>
    <dbReference type="NCBI Taxonomy" id="14"/>
    <lineage>
        <taxon>Bacteria</taxon>
        <taxon>Pseudomonadati</taxon>
        <taxon>Dictyoglomota</taxon>
        <taxon>Dictyoglomia</taxon>
        <taxon>Dictyoglomales</taxon>
        <taxon>Dictyoglomaceae</taxon>
        <taxon>Dictyoglomus</taxon>
    </lineage>
</organism>
<keyword evidence="1 5" id="KW-0820">tRNA-binding</keyword>
<sequence length="587" mass="68937">MNLKVSFDLLTLEVFYEETKDIIIDSIIEKIYQIGSTDIFWEIYSPHNGRYNLVLSVHPQLYRIQLTRKNFPYPSKPPSFSMLLRKHLEGGRILDYYLIPQERIIEFKIKTFPEENKKVILELMGKYSNLILVNENNIIIDAIKHVPSEINRFREVIPGANYIYPPKSIKIPISELTEDKLESLLNKDIPIRDLILKEISHMNPHIVNEIIEDIGNKMANILTLTEKNILKERLLNIKEKIIRREFKPIAYLINGEPITFSLFPLKEYEDLEKKEFDKVYKLVDYIYSYAFEKALFTQKKNRLLEIIKTNIEKVEEKIKELDSQIKEGEDSEIFKIKGEILILNQSSIRKGLEKVTFLNPYNPNEYIEIELDPSLSAIENAQKYFKKYKKLKRGISILKDYKSKLEEELFYLNSIEFSIENANSLSELMEIEEELEKEGYIKEKKEKSQKKIKKSEPYKFISSDGFEIYVGKNNKQNDHITFNLAKPEDIWLHARGIPGAHVIIKAQDKEVPDSTLYEAGALAAYFSKGRNSTYVPVDYTFRRYLQKPKGAKPGFVIYKNEKTIFAKPEEALIFLSQEFKDSFKVRW</sequence>
<dbReference type="PANTHER" id="PTHR15239">
    <property type="entry name" value="NUCLEAR EXPORT MEDIATOR FACTOR NEMF"/>
    <property type="match status" value="1"/>
</dbReference>
<accession>A0A7C3MKZ2</accession>
<evidence type="ECO:0000256" key="3">
    <source>
        <dbReference type="ARBA" id="ARBA00022884"/>
    </source>
</evidence>
<comment type="similarity">
    <text evidence="5">Belongs to the NEMF family.</text>
</comment>
<keyword evidence="4 5" id="KW-0648">Protein biosynthesis</keyword>
<proteinExistence type="inferred from homology"/>
<dbReference type="FunFam" id="2.30.310.10:FF:000004">
    <property type="entry name" value="Fibronectin-binding protein A"/>
    <property type="match status" value="1"/>
</dbReference>
<dbReference type="InterPro" id="IPR008532">
    <property type="entry name" value="NFACT_RNA-bd"/>
</dbReference>